<feature type="compositionally biased region" description="Low complexity" evidence="5">
    <location>
        <begin position="392"/>
        <end position="410"/>
    </location>
</feature>
<dbReference type="AlphaFoldDB" id="A0A7J7MND7"/>
<feature type="compositionally biased region" description="Basic and acidic residues" evidence="5">
    <location>
        <begin position="1"/>
        <end position="23"/>
    </location>
</feature>
<organism evidence="7 8">
    <name type="scientific">Kingdonia uniflora</name>
    <dbReference type="NCBI Taxonomy" id="39325"/>
    <lineage>
        <taxon>Eukaryota</taxon>
        <taxon>Viridiplantae</taxon>
        <taxon>Streptophyta</taxon>
        <taxon>Embryophyta</taxon>
        <taxon>Tracheophyta</taxon>
        <taxon>Spermatophyta</taxon>
        <taxon>Magnoliopsida</taxon>
        <taxon>Ranunculales</taxon>
        <taxon>Circaeasteraceae</taxon>
        <taxon>Kingdonia</taxon>
    </lineage>
</organism>
<gene>
    <name evidence="7" type="ORF">GIB67_030231</name>
</gene>
<dbReference type="InterPro" id="IPR000504">
    <property type="entry name" value="RRM_dom"/>
</dbReference>
<evidence type="ECO:0000256" key="5">
    <source>
        <dbReference type="SAM" id="MobiDB-lite"/>
    </source>
</evidence>
<dbReference type="EMBL" id="JACGCM010001363">
    <property type="protein sequence ID" value="KAF6156228.1"/>
    <property type="molecule type" value="Genomic_DNA"/>
</dbReference>
<evidence type="ECO:0000256" key="4">
    <source>
        <dbReference type="PROSITE-ProRule" id="PRU00176"/>
    </source>
</evidence>
<evidence type="ECO:0000256" key="3">
    <source>
        <dbReference type="ARBA" id="ARBA00023187"/>
    </source>
</evidence>
<accession>A0A7J7MND7</accession>
<dbReference type="OrthoDB" id="10266058at2759"/>
<protein>
    <recommendedName>
        <fullName evidence="6">RRM domain-containing protein</fullName>
    </recommendedName>
</protein>
<feature type="compositionally biased region" description="Basic and acidic residues" evidence="5">
    <location>
        <begin position="189"/>
        <end position="241"/>
    </location>
</feature>
<dbReference type="GO" id="GO:0008380">
    <property type="term" value="P:RNA splicing"/>
    <property type="evidence" value="ECO:0007669"/>
    <property type="project" value="UniProtKB-KW"/>
</dbReference>
<dbReference type="Gene3D" id="3.30.70.330">
    <property type="match status" value="1"/>
</dbReference>
<feature type="compositionally biased region" description="Polar residues" evidence="5">
    <location>
        <begin position="322"/>
        <end position="333"/>
    </location>
</feature>
<evidence type="ECO:0000313" key="7">
    <source>
        <dbReference type="EMBL" id="KAF6156228.1"/>
    </source>
</evidence>
<comment type="caution">
    <text evidence="7">The sequence shown here is derived from an EMBL/GenBank/DDBJ whole genome shotgun (WGS) entry which is preliminary data.</text>
</comment>
<sequence>MSKVSRQKEKYSNDTELSRDKANEGTSARTRAFSFGQIMERRKKKVVGYEEPEKILKRDKVEDVVDHAEANGDYRQSKGSVIGSKKHVSEDITKKTYRKKEENRDLEYNKKRDSGNKDKESRDSEYTKKRDSEKKDKESHDSEYTRKKDSEKKDKENRVSEAKLTEKFDIDMHSKAKGDRKDKRLFRSSNREYSRDVVEDESKKKHLEKSEKHRDKEREKNEREVKRKHISNDDGKSRPDIDDVNVAKKHNSGKRYDLTPAEGTGRKKETLQSHHGEARPKRRRSRSRESRDARDRDRHTHHGREHGDSLKDRRSDVDKNRTSNNGGYTNVQNRHPGGQRSGLGGYSPRKRRSDAAIKTPSPTARSPERIGAGWDLPPTGADTSGMSRHTVSSKASISLSESSPKTSSMSKNISINSAQLTHASLPSRTLYVENLPAAASDKFVMECLNSFLMSSGVSFNQGSQPCISCNINKAKGEALVEFLSQEVARAALSFDGRSIYGSIIRIRHPKDFVEATTNILQESLKDSRKWLLSERAVEESHTIYDSLWFLQVATPMRRHIH</sequence>
<keyword evidence="2 4" id="KW-0694">RNA-binding</keyword>
<proteinExistence type="predicted"/>
<evidence type="ECO:0000313" key="8">
    <source>
        <dbReference type="Proteomes" id="UP000541444"/>
    </source>
</evidence>
<dbReference type="InterPro" id="IPR035979">
    <property type="entry name" value="RBD_domain_sf"/>
</dbReference>
<dbReference type="SUPFAM" id="SSF54928">
    <property type="entry name" value="RNA-binding domain, RBD"/>
    <property type="match status" value="1"/>
</dbReference>
<feature type="domain" description="RRM" evidence="6">
    <location>
        <begin position="428"/>
        <end position="511"/>
    </location>
</feature>
<evidence type="ECO:0000256" key="1">
    <source>
        <dbReference type="ARBA" id="ARBA00022664"/>
    </source>
</evidence>
<keyword evidence="3" id="KW-0508">mRNA splicing</keyword>
<dbReference type="PROSITE" id="PS50102">
    <property type="entry name" value="RRM"/>
    <property type="match status" value="1"/>
</dbReference>
<evidence type="ECO:0000256" key="2">
    <source>
        <dbReference type="ARBA" id="ARBA00022884"/>
    </source>
</evidence>
<keyword evidence="1" id="KW-0507">mRNA processing</keyword>
<feature type="compositionally biased region" description="Basic and acidic residues" evidence="5">
    <location>
        <begin position="47"/>
        <end position="76"/>
    </location>
</feature>
<evidence type="ECO:0000259" key="6">
    <source>
        <dbReference type="PROSITE" id="PS50102"/>
    </source>
</evidence>
<feature type="compositionally biased region" description="Basic and acidic residues" evidence="5">
    <location>
        <begin position="287"/>
        <end position="298"/>
    </location>
</feature>
<keyword evidence="8" id="KW-1185">Reference proteome</keyword>
<dbReference type="Proteomes" id="UP000541444">
    <property type="component" value="Unassembled WGS sequence"/>
</dbReference>
<dbReference type="PANTHER" id="PTHR23139">
    <property type="entry name" value="RNA-BINDING PROTEIN"/>
    <property type="match status" value="1"/>
</dbReference>
<feature type="compositionally biased region" description="Basic and acidic residues" evidence="5">
    <location>
        <begin position="305"/>
        <end position="321"/>
    </location>
</feature>
<feature type="compositionally biased region" description="Basic and acidic residues" evidence="5">
    <location>
        <begin position="264"/>
        <end position="279"/>
    </location>
</feature>
<dbReference type="GO" id="GO:0003723">
    <property type="term" value="F:RNA binding"/>
    <property type="evidence" value="ECO:0007669"/>
    <property type="project" value="UniProtKB-UniRule"/>
</dbReference>
<feature type="region of interest" description="Disordered" evidence="5">
    <location>
        <begin position="1"/>
        <end position="410"/>
    </location>
</feature>
<dbReference type="GO" id="GO:0006397">
    <property type="term" value="P:mRNA processing"/>
    <property type="evidence" value="ECO:0007669"/>
    <property type="project" value="UniProtKB-KW"/>
</dbReference>
<reference evidence="7 8" key="1">
    <citation type="journal article" date="2020" name="IScience">
        <title>Genome Sequencing of the Endangered Kingdonia uniflora (Circaeasteraceae, Ranunculales) Reveals Potential Mechanisms of Evolutionary Specialization.</title>
        <authorList>
            <person name="Sun Y."/>
            <person name="Deng T."/>
            <person name="Zhang A."/>
            <person name="Moore M.J."/>
            <person name="Landis J.B."/>
            <person name="Lin N."/>
            <person name="Zhang H."/>
            <person name="Zhang X."/>
            <person name="Huang J."/>
            <person name="Zhang X."/>
            <person name="Sun H."/>
            <person name="Wang H."/>
        </authorList>
    </citation>
    <scope>NUCLEOTIDE SEQUENCE [LARGE SCALE GENOMIC DNA]</scope>
    <source>
        <strain evidence="7">TB1705</strain>
        <tissue evidence="7">Leaf</tissue>
    </source>
</reference>
<name>A0A7J7MND7_9MAGN</name>
<dbReference type="InterPro" id="IPR012677">
    <property type="entry name" value="Nucleotide-bd_a/b_plait_sf"/>
</dbReference>
<feature type="compositionally biased region" description="Basic and acidic residues" evidence="5">
    <location>
        <begin position="87"/>
        <end position="182"/>
    </location>
</feature>
<feature type="compositionally biased region" description="Polar residues" evidence="5">
    <location>
        <begin position="381"/>
        <end position="390"/>
    </location>
</feature>